<keyword evidence="4" id="KW-0378">Hydrolase</keyword>
<evidence type="ECO:0000256" key="10">
    <source>
        <dbReference type="ARBA" id="ARBA00037811"/>
    </source>
</evidence>
<dbReference type="PROSITE" id="PS51421">
    <property type="entry name" value="RAS"/>
    <property type="match status" value="1"/>
</dbReference>
<dbReference type="PROSITE" id="PS51419">
    <property type="entry name" value="RAB"/>
    <property type="match status" value="1"/>
</dbReference>
<dbReference type="GO" id="GO:0003924">
    <property type="term" value="F:GTPase activity"/>
    <property type="evidence" value="ECO:0007669"/>
    <property type="project" value="InterPro"/>
</dbReference>
<dbReference type="PRINTS" id="PR00449">
    <property type="entry name" value="RASTRNSFRMNG"/>
</dbReference>
<dbReference type="SMART" id="SM00175">
    <property type="entry name" value="RAB"/>
    <property type="match status" value="1"/>
</dbReference>
<proteinExistence type="inferred from homology"/>
<protein>
    <submittedName>
        <fullName evidence="13">GTP-binding protein Rheb-like protein</fullName>
    </submittedName>
</protein>
<gene>
    <name evidence="13" type="ORF">B4U80_02937</name>
</gene>
<dbReference type="AlphaFoldDB" id="A0A443SHR7"/>
<dbReference type="InterPro" id="IPR001806">
    <property type="entry name" value="Small_GTPase"/>
</dbReference>
<dbReference type="PANTHER" id="PTHR24070">
    <property type="entry name" value="RAS, DI-RAS, AND RHEB FAMILY MEMBERS OF SMALL GTPASE SUPERFAMILY"/>
    <property type="match status" value="1"/>
</dbReference>
<dbReference type="InterPro" id="IPR005225">
    <property type="entry name" value="Small_GTP-bd"/>
</dbReference>
<evidence type="ECO:0000313" key="14">
    <source>
        <dbReference type="Proteomes" id="UP000288716"/>
    </source>
</evidence>
<keyword evidence="9" id="KW-0636">Prenylation</keyword>
<dbReference type="GO" id="GO:0005525">
    <property type="term" value="F:GTP binding"/>
    <property type="evidence" value="ECO:0007669"/>
    <property type="project" value="UniProtKB-KW"/>
</dbReference>
<evidence type="ECO:0000256" key="4">
    <source>
        <dbReference type="ARBA" id="ARBA00022801"/>
    </source>
</evidence>
<keyword evidence="14" id="KW-1185">Reference proteome</keyword>
<dbReference type="OrthoDB" id="25818at2759"/>
<keyword evidence="2" id="KW-0479">Metal-binding</keyword>
<evidence type="ECO:0000256" key="7">
    <source>
        <dbReference type="ARBA" id="ARBA00023136"/>
    </source>
</evidence>
<evidence type="ECO:0000256" key="8">
    <source>
        <dbReference type="ARBA" id="ARBA00023288"/>
    </source>
</evidence>
<name>A0A443SHR7_9ACAR</name>
<comment type="similarity">
    <text evidence="11">Belongs to the small GTPase superfamily. Rheb family.</text>
</comment>
<keyword evidence="1" id="KW-0488">Methylation</keyword>
<dbReference type="Gene3D" id="3.40.50.300">
    <property type="entry name" value="P-loop containing nucleotide triphosphate hydrolases"/>
    <property type="match status" value="1"/>
</dbReference>
<evidence type="ECO:0000256" key="11">
    <source>
        <dbReference type="ARBA" id="ARBA00037969"/>
    </source>
</evidence>
<dbReference type="STRING" id="299467.A0A443SHR7"/>
<dbReference type="InterPro" id="IPR027417">
    <property type="entry name" value="P-loop_NTPase"/>
</dbReference>
<dbReference type="Pfam" id="PF00071">
    <property type="entry name" value="Ras"/>
    <property type="match status" value="1"/>
</dbReference>
<evidence type="ECO:0000256" key="1">
    <source>
        <dbReference type="ARBA" id="ARBA00022481"/>
    </source>
</evidence>
<keyword evidence="8" id="KW-0449">Lipoprotein</keyword>
<evidence type="ECO:0000256" key="2">
    <source>
        <dbReference type="ARBA" id="ARBA00022723"/>
    </source>
</evidence>
<dbReference type="EMBL" id="NCKV01002277">
    <property type="protein sequence ID" value="RWS27060.1"/>
    <property type="molecule type" value="Genomic_DNA"/>
</dbReference>
<sequence>MPPKQRKIAIMGFRSVGCLMVAFTVKYAGKSSLAIQFVNGEFVDYYDPTIENTFTKNVKIQGQDYLISIVDTRGQEEHSMFPIAYAMDIHGYCFVYSIDNKKSFEVVKVIYEKLIDTTGPVTIPIILVGNKLDLQQERLITYEQGKELAQQMKAQFVEVSAKKNSSVTDLFHTLILCIENADKRNDKPHKNNSTCTVS</sequence>
<keyword evidence="6" id="KW-0342">GTP-binding</keyword>
<dbReference type="VEuPathDB" id="VectorBase:LDEU004981"/>
<keyword evidence="3" id="KW-0547">Nucleotide-binding</keyword>
<organism evidence="13 14">
    <name type="scientific">Leptotrombidium deliense</name>
    <dbReference type="NCBI Taxonomy" id="299467"/>
    <lineage>
        <taxon>Eukaryota</taxon>
        <taxon>Metazoa</taxon>
        <taxon>Ecdysozoa</taxon>
        <taxon>Arthropoda</taxon>
        <taxon>Chelicerata</taxon>
        <taxon>Arachnida</taxon>
        <taxon>Acari</taxon>
        <taxon>Acariformes</taxon>
        <taxon>Trombidiformes</taxon>
        <taxon>Prostigmata</taxon>
        <taxon>Anystina</taxon>
        <taxon>Parasitengona</taxon>
        <taxon>Trombiculoidea</taxon>
        <taxon>Trombiculidae</taxon>
        <taxon>Leptotrombidium</taxon>
    </lineage>
</organism>
<keyword evidence="7" id="KW-0472">Membrane</keyword>
<evidence type="ECO:0000256" key="6">
    <source>
        <dbReference type="ARBA" id="ARBA00023134"/>
    </source>
</evidence>
<dbReference type="SUPFAM" id="SSF52540">
    <property type="entry name" value="P-loop containing nucleoside triphosphate hydrolases"/>
    <property type="match status" value="1"/>
</dbReference>
<evidence type="ECO:0000256" key="3">
    <source>
        <dbReference type="ARBA" id="ARBA00022741"/>
    </source>
</evidence>
<dbReference type="NCBIfam" id="TIGR00231">
    <property type="entry name" value="small_GTP"/>
    <property type="match status" value="1"/>
</dbReference>
<keyword evidence="5" id="KW-0460">Magnesium</keyword>
<dbReference type="GO" id="GO:0005789">
    <property type="term" value="C:endoplasmic reticulum membrane"/>
    <property type="evidence" value="ECO:0007669"/>
    <property type="project" value="UniProtKB-SubCell"/>
</dbReference>
<evidence type="ECO:0000256" key="5">
    <source>
        <dbReference type="ARBA" id="ARBA00022842"/>
    </source>
</evidence>
<evidence type="ECO:0000256" key="12">
    <source>
        <dbReference type="ARBA" id="ARBA00049117"/>
    </source>
</evidence>
<reference evidence="13 14" key="1">
    <citation type="journal article" date="2018" name="Gigascience">
        <title>Genomes of trombidid mites reveal novel predicted allergens and laterally-transferred genes associated with secondary metabolism.</title>
        <authorList>
            <person name="Dong X."/>
            <person name="Chaisiri K."/>
            <person name="Xia D."/>
            <person name="Armstrong S.D."/>
            <person name="Fang Y."/>
            <person name="Donnelly M.J."/>
            <person name="Kadowaki T."/>
            <person name="McGarry J.W."/>
            <person name="Darby A.C."/>
            <person name="Makepeace B.L."/>
        </authorList>
    </citation>
    <scope>NUCLEOTIDE SEQUENCE [LARGE SCALE GENOMIC DNA]</scope>
    <source>
        <strain evidence="13">UoL-UT</strain>
    </source>
</reference>
<dbReference type="PROSITE" id="PS51420">
    <property type="entry name" value="RHO"/>
    <property type="match status" value="1"/>
</dbReference>
<dbReference type="SMART" id="SM00173">
    <property type="entry name" value="RAS"/>
    <property type="match status" value="1"/>
</dbReference>
<dbReference type="GO" id="GO:0046872">
    <property type="term" value="F:metal ion binding"/>
    <property type="evidence" value="ECO:0007669"/>
    <property type="project" value="UniProtKB-KW"/>
</dbReference>
<comment type="caution">
    <text evidence="13">The sequence shown here is derived from an EMBL/GenBank/DDBJ whole genome shotgun (WGS) entry which is preliminary data.</text>
</comment>
<accession>A0A443SHR7</accession>
<dbReference type="GO" id="GO:0007165">
    <property type="term" value="P:signal transduction"/>
    <property type="evidence" value="ECO:0007669"/>
    <property type="project" value="InterPro"/>
</dbReference>
<dbReference type="Proteomes" id="UP000288716">
    <property type="component" value="Unassembled WGS sequence"/>
</dbReference>
<evidence type="ECO:0000256" key="9">
    <source>
        <dbReference type="ARBA" id="ARBA00023289"/>
    </source>
</evidence>
<comment type="subcellular location">
    <subcellularLocation>
        <location evidence="10">Endoplasmic reticulum membrane</location>
        <topology evidence="10">Lipid-anchor</topology>
        <orientation evidence="10">Cytoplasmic side</orientation>
    </subcellularLocation>
</comment>
<evidence type="ECO:0000313" key="13">
    <source>
        <dbReference type="EMBL" id="RWS27060.1"/>
    </source>
</evidence>
<dbReference type="SMART" id="SM00174">
    <property type="entry name" value="RHO"/>
    <property type="match status" value="1"/>
</dbReference>
<dbReference type="InterPro" id="IPR020849">
    <property type="entry name" value="Small_GTPase_Ras-type"/>
</dbReference>
<dbReference type="FunFam" id="3.40.50.300:FF:000273">
    <property type="entry name" value="GTP-binding protein Rheb homolog"/>
    <property type="match status" value="1"/>
</dbReference>
<comment type="catalytic activity">
    <reaction evidence="12">
        <text>GTP + H2O = GDP + phosphate + H(+)</text>
        <dbReference type="Rhea" id="RHEA:19669"/>
        <dbReference type="ChEBI" id="CHEBI:15377"/>
        <dbReference type="ChEBI" id="CHEBI:15378"/>
        <dbReference type="ChEBI" id="CHEBI:37565"/>
        <dbReference type="ChEBI" id="CHEBI:43474"/>
        <dbReference type="ChEBI" id="CHEBI:58189"/>
    </reaction>
    <physiologicalReaction direction="left-to-right" evidence="12">
        <dbReference type="Rhea" id="RHEA:19670"/>
    </physiologicalReaction>
</comment>